<dbReference type="PANTHER" id="PTHR21461">
    <property type="entry name" value="GLYCOSYLTRANSFERASE FAMILY 92 PROTEIN"/>
    <property type="match status" value="1"/>
</dbReference>
<evidence type="ECO:0000313" key="10">
    <source>
        <dbReference type="EMBL" id="CAL1532594.1"/>
    </source>
</evidence>
<sequence>MPFCRRISPWTVVKLCGLSLLVFIVYINLKVTDPRRDPSHQTDAHHVHVRDRPNYLIFKDNGEMIQLGFNLSRRPRNNGRDLERRLVDNEDRIHASVRKDLGEKKDTDVQGQTGRDAAQKVVGRDVPVVMKAGDTKIVGQKKEVVIKPLAIVPVAKDKKMEMVPNKKESAPQTRSPGTPVPKKTSAPTLRVLGPGENLQVGQADIYLNSAVYYEHYPGNHTANVMLNGWANNRARSTFKCCFTTSLAMGAGDAFVEVPAQAYNIYKQYLVDMQSAEYFCSVPDPQYSKIAKTGLRYVTLAESSCKSATKDVLKIEYPALKAGGIGICLRVLYGSLNPEKLVEWFEYVRLMGVAKVVAYYYALEPYGLKVLEHYKQIGVLDMILTTPAKSKAGQGRSTKQSMLEKQMLVDNVMAANGCKQRMSGFDYVVVMDTDQFIIPKGKLNSYSELLAETLKRRPASSSFRFDQHVVFMNWNATRKSPLHITKHTTRTKSFSYANNVTTPCLVFKPQRTFYVGMDQVFTRTPFKFEQAPSEIYELFQYRFCNKAWRGCRETPKVTDNAMLAHETKIVDRILRLPLAALLPNNLNYVTYMKSWRQKTT</sequence>
<keyword evidence="3 8" id="KW-0328">Glycosyltransferase</keyword>
<dbReference type="EC" id="2.4.1.-" evidence="8"/>
<keyword evidence="6 8" id="KW-1133">Transmembrane helix</keyword>
<feature type="region of interest" description="Disordered" evidence="9">
    <location>
        <begin position="99"/>
        <end position="119"/>
    </location>
</feature>
<evidence type="ECO:0000256" key="6">
    <source>
        <dbReference type="ARBA" id="ARBA00022989"/>
    </source>
</evidence>
<dbReference type="Pfam" id="PF01697">
    <property type="entry name" value="Glyco_transf_92"/>
    <property type="match status" value="1"/>
</dbReference>
<evidence type="ECO:0000256" key="3">
    <source>
        <dbReference type="ARBA" id="ARBA00022676"/>
    </source>
</evidence>
<keyword evidence="11" id="KW-1185">Reference proteome</keyword>
<accession>A0AAV2HGL7</accession>
<comment type="caution">
    <text evidence="10">The sequence shown here is derived from an EMBL/GenBank/DDBJ whole genome shotgun (WGS) entry which is preliminary data.</text>
</comment>
<dbReference type="Proteomes" id="UP001497497">
    <property type="component" value="Unassembled WGS sequence"/>
</dbReference>
<reference evidence="10 11" key="1">
    <citation type="submission" date="2024-04" db="EMBL/GenBank/DDBJ databases">
        <authorList>
            <consortium name="Genoscope - CEA"/>
            <person name="William W."/>
        </authorList>
    </citation>
    <scope>NUCLEOTIDE SEQUENCE [LARGE SCALE GENOMIC DNA]</scope>
</reference>
<dbReference type="PANTHER" id="PTHR21461:SF69">
    <property type="entry name" value="GLYCOSYLTRANSFERASE FAMILY 92 PROTEIN"/>
    <property type="match status" value="1"/>
</dbReference>
<comment type="similarity">
    <text evidence="2 8">Belongs to the glycosyltransferase 92 family.</text>
</comment>
<evidence type="ECO:0000256" key="8">
    <source>
        <dbReference type="RuleBase" id="RU366017"/>
    </source>
</evidence>
<proteinExistence type="inferred from homology"/>
<name>A0AAV2HGL7_LYMST</name>
<evidence type="ECO:0000256" key="7">
    <source>
        <dbReference type="ARBA" id="ARBA00023136"/>
    </source>
</evidence>
<evidence type="ECO:0000256" key="2">
    <source>
        <dbReference type="ARBA" id="ARBA00007647"/>
    </source>
</evidence>
<evidence type="ECO:0000256" key="1">
    <source>
        <dbReference type="ARBA" id="ARBA00004167"/>
    </source>
</evidence>
<organism evidence="10 11">
    <name type="scientific">Lymnaea stagnalis</name>
    <name type="common">Great pond snail</name>
    <name type="synonym">Helix stagnalis</name>
    <dbReference type="NCBI Taxonomy" id="6523"/>
    <lineage>
        <taxon>Eukaryota</taxon>
        <taxon>Metazoa</taxon>
        <taxon>Spiralia</taxon>
        <taxon>Lophotrochozoa</taxon>
        <taxon>Mollusca</taxon>
        <taxon>Gastropoda</taxon>
        <taxon>Heterobranchia</taxon>
        <taxon>Euthyneura</taxon>
        <taxon>Panpulmonata</taxon>
        <taxon>Hygrophila</taxon>
        <taxon>Lymnaeoidea</taxon>
        <taxon>Lymnaeidae</taxon>
        <taxon>Lymnaea</taxon>
    </lineage>
</organism>
<dbReference type="InterPro" id="IPR008166">
    <property type="entry name" value="Glyco_transf_92"/>
</dbReference>
<keyword evidence="7 8" id="KW-0472">Membrane</keyword>
<dbReference type="GO" id="GO:0005737">
    <property type="term" value="C:cytoplasm"/>
    <property type="evidence" value="ECO:0007669"/>
    <property type="project" value="TreeGrafter"/>
</dbReference>
<dbReference type="AlphaFoldDB" id="A0AAV2HGL7"/>
<dbReference type="GO" id="GO:0016757">
    <property type="term" value="F:glycosyltransferase activity"/>
    <property type="evidence" value="ECO:0007669"/>
    <property type="project" value="UniProtKB-UniRule"/>
</dbReference>
<gene>
    <name evidence="10" type="ORF">GSLYS_00006612001</name>
</gene>
<feature type="region of interest" description="Disordered" evidence="9">
    <location>
        <begin position="161"/>
        <end position="193"/>
    </location>
</feature>
<feature type="transmembrane region" description="Helical" evidence="8">
    <location>
        <begin position="12"/>
        <end position="29"/>
    </location>
</feature>
<dbReference type="EMBL" id="CAXITT010000119">
    <property type="protein sequence ID" value="CAL1532594.1"/>
    <property type="molecule type" value="Genomic_DNA"/>
</dbReference>
<keyword evidence="4 8" id="KW-0808">Transferase</keyword>
<evidence type="ECO:0000256" key="9">
    <source>
        <dbReference type="SAM" id="MobiDB-lite"/>
    </source>
</evidence>
<protein>
    <recommendedName>
        <fullName evidence="8">Glycosyltransferase family 92 protein</fullName>
        <ecNumber evidence="8">2.4.1.-</ecNumber>
    </recommendedName>
</protein>
<evidence type="ECO:0000256" key="4">
    <source>
        <dbReference type="ARBA" id="ARBA00022679"/>
    </source>
</evidence>
<evidence type="ECO:0000313" key="11">
    <source>
        <dbReference type="Proteomes" id="UP001497497"/>
    </source>
</evidence>
<dbReference type="GO" id="GO:0016020">
    <property type="term" value="C:membrane"/>
    <property type="evidence" value="ECO:0007669"/>
    <property type="project" value="UniProtKB-SubCell"/>
</dbReference>
<keyword evidence="5 8" id="KW-0812">Transmembrane</keyword>
<feature type="compositionally biased region" description="Basic and acidic residues" evidence="9">
    <location>
        <begin position="99"/>
        <end position="108"/>
    </location>
</feature>
<comment type="subcellular location">
    <subcellularLocation>
        <location evidence="1">Membrane</location>
        <topology evidence="1">Single-pass membrane protein</topology>
    </subcellularLocation>
</comment>
<evidence type="ECO:0000256" key="5">
    <source>
        <dbReference type="ARBA" id="ARBA00022692"/>
    </source>
</evidence>